<dbReference type="InterPro" id="IPR011053">
    <property type="entry name" value="Single_hybrid_motif"/>
</dbReference>
<evidence type="ECO:0000313" key="3">
    <source>
        <dbReference type="Proteomes" id="UP000051936"/>
    </source>
</evidence>
<dbReference type="SUPFAM" id="SSF51230">
    <property type="entry name" value="Single hybrid motif"/>
    <property type="match status" value="1"/>
</dbReference>
<name>A0A0R3DNE1_9BRAD</name>
<dbReference type="Gene3D" id="2.40.50.100">
    <property type="match status" value="1"/>
</dbReference>
<accession>A0A0R3DNE1</accession>
<keyword evidence="3" id="KW-1185">Reference proteome</keyword>
<dbReference type="AlphaFoldDB" id="A0A0R3DNE1"/>
<comment type="caution">
    <text evidence="2">The sequence shown here is derived from an EMBL/GenBank/DDBJ whole genome shotgun (WGS) entry which is preliminary data.</text>
</comment>
<dbReference type="EMBL" id="LJYG01000080">
    <property type="protein sequence ID" value="KRQ11318.1"/>
    <property type="molecule type" value="Genomic_DNA"/>
</dbReference>
<dbReference type="RefSeq" id="WP_057748617.1">
    <property type="nucleotide sequence ID" value="NZ_LJYG01000080.1"/>
</dbReference>
<proteinExistence type="predicted"/>
<sequence>MPIEISHIERLAQILSRSGVDAIEIEEPGLTLKLVVDTGNRTAASATLAAADAPVTHRSIIAKADVAGQFLAAHPWQDKPFVSPGQRIEDGAMVGLVKVGLLYAPVVAPAAGTIDAVIAETGAMVGYGTPIARIRELN</sequence>
<dbReference type="Proteomes" id="UP000051936">
    <property type="component" value="Unassembled WGS sequence"/>
</dbReference>
<organism evidence="2 3">
    <name type="scientific">Bradyrhizobium manausense</name>
    <dbReference type="NCBI Taxonomy" id="989370"/>
    <lineage>
        <taxon>Bacteria</taxon>
        <taxon>Pseudomonadati</taxon>
        <taxon>Pseudomonadota</taxon>
        <taxon>Alphaproteobacteria</taxon>
        <taxon>Hyphomicrobiales</taxon>
        <taxon>Nitrobacteraceae</taxon>
        <taxon>Bradyrhizobium</taxon>
    </lineage>
</organism>
<reference evidence="2 3" key="1">
    <citation type="submission" date="2015-09" db="EMBL/GenBank/DDBJ databases">
        <title>Draft Genome Sequence of Bradyrhizobium manausense Strain BR 3351T, a Novel Symbiotic Nitrogen-Fixing Alphaproteobacterium Isolated from Brazilian Amazon Rain Forest.</title>
        <authorList>
            <person name="De Araujo J.L."/>
            <person name="Zilli J.E."/>
        </authorList>
    </citation>
    <scope>NUCLEOTIDE SEQUENCE [LARGE SCALE GENOMIC DNA]</scope>
    <source>
        <strain evidence="2 3">BR3351</strain>
    </source>
</reference>
<dbReference type="STRING" id="989370.AOQ71_17960"/>
<gene>
    <name evidence="2" type="ORF">AOQ71_17960</name>
</gene>
<dbReference type="OrthoDB" id="8226840at2"/>
<dbReference type="Pfam" id="PF00364">
    <property type="entry name" value="Biotin_lipoyl"/>
    <property type="match status" value="1"/>
</dbReference>
<evidence type="ECO:0000313" key="2">
    <source>
        <dbReference type="EMBL" id="KRQ11318.1"/>
    </source>
</evidence>
<dbReference type="InterPro" id="IPR000089">
    <property type="entry name" value="Biotin_lipoyl"/>
</dbReference>
<protein>
    <recommendedName>
        <fullName evidence="1">Lipoyl-binding domain-containing protein</fullName>
    </recommendedName>
</protein>
<evidence type="ECO:0000259" key="1">
    <source>
        <dbReference type="Pfam" id="PF00364"/>
    </source>
</evidence>
<feature type="domain" description="Lipoyl-binding" evidence="1">
    <location>
        <begin position="77"/>
        <end position="134"/>
    </location>
</feature>